<organism evidence="1 2">
    <name type="scientific">Dreissena polymorpha</name>
    <name type="common">Zebra mussel</name>
    <name type="synonym">Mytilus polymorpha</name>
    <dbReference type="NCBI Taxonomy" id="45954"/>
    <lineage>
        <taxon>Eukaryota</taxon>
        <taxon>Metazoa</taxon>
        <taxon>Spiralia</taxon>
        <taxon>Lophotrochozoa</taxon>
        <taxon>Mollusca</taxon>
        <taxon>Bivalvia</taxon>
        <taxon>Autobranchia</taxon>
        <taxon>Heteroconchia</taxon>
        <taxon>Euheterodonta</taxon>
        <taxon>Imparidentia</taxon>
        <taxon>Neoheterodontei</taxon>
        <taxon>Myida</taxon>
        <taxon>Dreissenoidea</taxon>
        <taxon>Dreissenidae</taxon>
        <taxon>Dreissena</taxon>
    </lineage>
</organism>
<dbReference type="AlphaFoldDB" id="A0A9D4DN46"/>
<evidence type="ECO:0000313" key="2">
    <source>
        <dbReference type="Proteomes" id="UP000828390"/>
    </source>
</evidence>
<dbReference type="EMBL" id="JAIWYP010000010">
    <property type="protein sequence ID" value="KAH3751340.1"/>
    <property type="molecule type" value="Genomic_DNA"/>
</dbReference>
<evidence type="ECO:0000313" key="1">
    <source>
        <dbReference type="EMBL" id="KAH3751340.1"/>
    </source>
</evidence>
<proteinExistence type="predicted"/>
<protein>
    <submittedName>
        <fullName evidence="1">Uncharacterized protein</fullName>
    </submittedName>
</protein>
<accession>A0A9D4DN46</accession>
<gene>
    <name evidence="1" type="ORF">DPMN_185893</name>
</gene>
<sequence length="114" mass="12686">MKEHMGTVISRYEVAAITSKAYLKAMSPWNVVSAFKKTGIHPLNKDAVAPERLLPCESFRDTTLVLKVKALQAGRDAVEEYLQKKLASKQQASCTCTSNYAPRAKNDQVQVEEN</sequence>
<reference evidence="1" key="1">
    <citation type="journal article" date="2019" name="bioRxiv">
        <title>The Genome of the Zebra Mussel, Dreissena polymorpha: A Resource for Invasive Species Research.</title>
        <authorList>
            <person name="McCartney M.A."/>
            <person name="Auch B."/>
            <person name="Kono T."/>
            <person name="Mallez S."/>
            <person name="Zhang Y."/>
            <person name="Obille A."/>
            <person name="Becker A."/>
            <person name="Abrahante J.E."/>
            <person name="Garbe J."/>
            <person name="Badalamenti J.P."/>
            <person name="Herman A."/>
            <person name="Mangelson H."/>
            <person name="Liachko I."/>
            <person name="Sullivan S."/>
            <person name="Sone E.D."/>
            <person name="Koren S."/>
            <person name="Silverstein K.A.T."/>
            <person name="Beckman K.B."/>
            <person name="Gohl D.M."/>
        </authorList>
    </citation>
    <scope>NUCLEOTIDE SEQUENCE</scope>
    <source>
        <strain evidence="1">Duluth1</strain>
        <tissue evidence="1">Whole animal</tissue>
    </source>
</reference>
<dbReference type="Proteomes" id="UP000828390">
    <property type="component" value="Unassembled WGS sequence"/>
</dbReference>
<comment type="caution">
    <text evidence="1">The sequence shown here is derived from an EMBL/GenBank/DDBJ whole genome shotgun (WGS) entry which is preliminary data.</text>
</comment>
<keyword evidence="2" id="KW-1185">Reference proteome</keyword>
<name>A0A9D4DN46_DREPO</name>
<reference evidence="1" key="2">
    <citation type="submission" date="2020-11" db="EMBL/GenBank/DDBJ databases">
        <authorList>
            <person name="McCartney M.A."/>
            <person name="Auch B."/>
            <person name="Kono T."/>
            <person name="Mallez S."/>
            <person name="Becker A."/>
            <person name="Gohl D.M."/>
            <person name="Silverstein K.A.T."/>
            <person name="Koren S."/>
            <person name="Bechman K.B."/>
            <person name="Herman A."/>
            <person name="Abrahante J.E."/>
            <person name="Garbe J."/>
        </authorList>
    </citation>
    <scope>NUCLEOTIDE SEQUENCE</scope>
    <source>
        <strain evidence="1">Duluth1</strain>
        <tissue evidence="1">Whole animal</tissue>
    </source>
</reference>